<protein>
    <submittedName>
        <fullName evidence="1">Major facilitator transporter</fullName>
    </submittedName>
</protein>
<dbReference type="AlphaFoldDB" id="A0A158DLG5"/>
<proteinExistence type="predicted"/>
<reference evidence="1" key="1">
    <citation type="submission" date="2016-01" db="EMBL/GenBank/DDBJ databases">
        <authorList>
            <person name="Peeters C."/>
        </authorList>
    </citation>
    <scope>NUCLEOTIDE SEQUENCE</scope>
    <source>
        <strain evidence="1">LMG 29322</strain>
    </source>
</reference>
<dbReference type="Proteomes" id="UP000054851">
    <property type="component" value="Unassembled WGS sequence"/>
</dbReference>
<accession>A0A158DLG5</accession>
<keyword evidence="2" id="KW-1185">Reference proteome</keyword>
<dbReference type="STRING" id="1777140.AWB79_07224"/>
<organism evidence="1 2">
    <name type="scientific">Caballeronia hypogeia</name>
    <dbReference type="NCBI Taxonomy" id="1777140"/>
    <lineage>
        <taxon>Bacteria</taxon>
        <taxon>Pseudomonadati</taxon>
        <taxon>Pseudomonadota</taxon>
        <taxon>Betaproteobacteria</taxon>
        <taxon>Burkholderiales</taxon>
        <taxon>Burkholderiaceae</taxon>
        <taxon>Caballeronia</taxon>
    </lineage>
</organism>
<evidence type="ECO:0000313" key="2">
    <source>
        <dbReference type="Proteomes" id="UP000054851"/>
    </source>
</evidence>
<evidence type="ECO:0000313" key="1">
    <source>
        <dbReference type="EMBL" id="SAK95452.1"/>
    </source>
</evidence>
<dbReference type="EMBL" id="FCOA02000049">
    <property type="protein sequence ID" value="SAK95452.1"/>
    <property type="molecule type" value="Genomic_DNA"/>
</dbReference>
<name>A0A158DLG5_9BURK</name>
<dbReference type="RefSeq" id="WP_198399166.1">
    <property type="nucleotide sequence ID" value="NZ_FCOA02000049.1"/>
</dbReference>
<gene>
    <name evidence="1" type="ORF">AWB79_07224</name>
</gene>
<sequence>MHDIETRTIRKTLRRFAPVLAVGFVVAFLDPVNVGFAARTMNRDVGLCASL</sequence>
<comment type="caution">
    <text evidence="1">The sequence shown here is derived from an EMBL/GenBank/DDBJ whole genome shotgun (WGS) entry which is preliminary data.</text>
</comment>